<dbReference type="EMBL" id="AP022590">
    <property type="protein sequence ID" value="BBY39576.1"/>
    <property type="molecule type" value="Genomic_DNA"/>
</dbReference>
<keyword evidence="2" id="KW-1133">Transmembrane helix</keyword>
<accession>A0A1X0FK14</accession>
<feature type="region of interest" description="Disordered" evidence="1">
    <location>
        <begin position="466"/>
        <end position="498"/>
    </location>
</feature>
<evidence type="ECO:0000313" key="4">
    <source>
        <dbReference type="EMBL" id="ORB01808.1"/>
    </source>
</evidence>
<gene>
    <name evidence="4" type="ORF">BST30_20730</name>
    <name evidence="3" type="ORF">MMAN_37100</name>
</gene>
<keyword evidence="6" id="KW-1185">Reference proteome</keyword>
<evidence type="ECO:0000313" key="6">
    <source>
        <dbReference type="Proteomes" id="UP000465812"/>
    </source>
</evidence>
<keyword evidence="2" id="KW-0472">Membrane</keyword>
<dbReference type="STRING" id="560555.BST30_20730"/>
<evidence type="ECO:0000256" key="1">
    <source>
        <dbReference type="SAM" id="MobiDB-lite"/>
    </source>
</evidence>
<dbReference type="AlphaFoldDB" id="A0A1X0FK14"/>
<organism evidence="4 5">
    <name type="scientific">Mycobacterium mantenii</name>
    <dbReference type="NCBI Taxonomy" id="560555"/>
    <lineage>
        <taxon>Bacteria</taxon>
        <taxon>Bacillati</taxon>
        <taxon>Actinomycetota</taxon>
        <taxon>Actinomycetes</taxon>
        <taxon>Mycobacteriales</taxon>
        <taxon>Mycobacteriaceae</taxon>
        <taxon>Mycobacterium</taxon>
        <taxon>Mycobacterium avium complex (MAC)</taxon>
    </lineage>
</organism>
<evidence type="ECO:0000256" key="2">
    <source>
        <dbReference type="SAM" id="Phobius"/>
    </source>
</evidence>
<feature type="transmembrane region" description="Helical" evidence="2">
    <location>
        <begin position="97"/>
        <end position="116"/>
    </location>
</feature>
<sequence>MARYRSLTTDVRNRVGTRKAVMSQARFNSPPNWPLPAGWMPPPGWEPDPSWPPAPPGWQFFTEQPTPAQTHLEMPPPQAPGAPVLPGPRRIGVSKGWALLVVAVVAAVVAGGALVYHRMNQPDIFVLKPVDAQGNIQSGWVEDTSRSSDHIDCSFGSPSRYDKSSGVRSCGGTADSADACWPAGDTGHVLCVLDPFAQVVSRIGARGLTTPRKPLTDAPVPFALVLDDGTQCRVRIGGAWDRPDDHPDWVGYYGCRATSSLAVPPSFIAVWGPGGEANAEDSGISKGFGGWSVTVGPAHGHLDTHKVTKVFYVGVADPGAAGGGGASAGTGGTRLVTKCGRTPQFQPEAIRSDSGGLVIRMKIVAYCPGGDVLSSSRTSISVTSGGQNVASGVFDLSSSPIILAPDPGSPSGSLPSIEHDFRFPLGTFWRLPVSTSEAPSSGSPQQGQTDLDVKTLIVACQEAGSTTTTAQAGAPNPGASTPSTAVSPAAPPSGDNESASFDALRAIANADRPFIQSRLADRWVPQLSSKRPGLVADGITWDNAATLHEHLQLRLQYPEVRLLWTGDWSTFSAPDFWVTIAGVVFPDAGGALAWCRDHHLDRDHCYAKLVSTTHPVDGSTAFNP</sequence>
<evidence type="ECO:0000313" key="3">
    <source>
        <dbReference type="EMBL" id="BBY39576.1"/>
    </source>
</evidence>
<reference evidence="3 6" key="2">
    <citation type="journal article" date="2019" name="Emerg. Microbes Infect.">
        <title>Comprehensive subspecies identification of 175 nontuberculous mycobacteria species based on 7547 genomic profiles.</title>
        <authorList>
            <person name="Matsumoto Y."/>
            <person name="Kinjo T."/>
            <person name="Motooka D."/>
            <person name="Nabeya D."/>
            <person name="Jung N."/>
            <person name="Uechi K."/>
            <person name="Horii T."/>
            <person name="Iida T."/>
            <person name="Fujita J."/>
            <person name="Nakamura S."/>
        </authorList>
    </citation>
    <scope>NUCLEOTIDE SEQUENCE [LARGE SCALE GENOMIC DNA]</scope>
    <source>
        <strain evidence="3 6">JCM 18113</strain>
    </source>
</reference>
<keyword evidence="2" id="KW-0812">Transmembrane</keyword>
<protein>
    <submittedName>
        <fullName evidence="4">Uncharacterized protein</fullName>
    </submittedName>
</protein>
<feature type="compositionally biased region" description="Low complexity" evidence="1">
    <location>
        <begin position="466"/>
        <end position="488"/>
    </location>
</feature>
<dbReference type="Proteomes" id="UP000192760">
    <property type="component" value="Unassembled WGS sequence"/>
</dbReference>
<dbReference type="EMBL" id="MVHW01000028">
    <property type="protein sequence ID" value="ORB01808.1"/>
    <property type="molecule type" value="Genomic_DNA"/>
</dbReference>
<proteinExistence type="predicted"/>
<evidence type="ECO:0000313" key="5">
    <source>
        <dbReference type="Proteomes" id="UP000192760"/>
    </source>
</evidence>
<dbReference type="Proteomes" id="UP000465812">
    <property type="component" value="Chromosome"/>
</dbReference>
<reference evidence="3" key="3">
    <citation type="submission" date="2020-02" db="EMBL/GenBank/DDBJ databases">
        <authorList>
            <person name="Matsumoto Y."/>
            <person name="Motooka D."/>
            <person name="Nakamura S."/>
        </authorList>
    </citation>
    <scope>NUCLEOTIDE SEQUENCE</scope>
    <source>
        <strain evidence="3">JCM 18113</strain>
    </source>
</reference>
<name>A0A1X0FK14_MYCNT</name>
<reference evidence="4 5" key="1">
    <citation type="submission" date="2017-02" db="EMBL/GenBank/DDBJ databases">
        <title>The new phylogeny of genus Mycobacterium.</title>
        <authorList>
            <person name="Tortoli E."/>
            <person name="Trovato A."/>
            <person name="Cirillo D.M."/>
        </authorList>
    </citation>
    <scope>NUCLEOTIDE SEQUENCE [LARGE SCALE GENOMIC DNA]</scope>
    <source>
        <strain evidence="4 5">DSM 45255</strain>
    </source>
</reference>